<name>A0ABU3NYJ9_9FIRM</name>
<dbReference type="Proteomes" id="UP001254848">
    <property type="component" value="Unassembled WGS sequence"/>
</dbReference>
<proteinExistence type="predicted"/>
<dbReference type="SMART" id="SM00530">
    <property type="entry name" value="HTH_XRE"/>
    <property type="match status" value="1"/>
</dbReference>
<dbReference type="Pfam" id="PF01381">
    <property type="entry name" value="HTH_3"/>
    <property type="match status" value="1"/>
</dbReference>
<keyword evidence="3" id="KW-1185">Reference proteome</keyword>
<feature type="domain" description="HTH cro/C1-type" evidence="1">
    <location>
        <begin position="11"/>
        <end position="65"/>
    </location>
</feature>
<organism evidence="2 3">
    <name type="scientific">Anaeroselena agilis</name>
    <dbReference type="NCBI Taxonomy" id="3063788"/>
    <lineage>
        <taxon>Bacteria</taxon>
        <taxon>Bacillati</taxon>
        <taxon>Bacillota</taxon>
        <taxon>Negativicutes</taxon>
        <taxon>Acetonemataceae</taxon>
        <taxon>Anaeroselena</taxon>
    </lineage>
</organism>
<sequence>MMYEKTLPNSLRSIRKSKKLSGNYIAAQLGITPQYYYDLETGRRRLNSDLLMGLVSTFNCTADEILKVPGQNLTNKYCQKVADKIIDVSPLIPEELKKEAGSDVAWGQLRKDAESNDISPEELRAMLEALKKIKKPGN</sequence>
<dbReference type="InterPro" id="IPR010982">
    <property type="entry name" value="Lambda_DNA-bd_dom_sf"/>
</dbReference>
<evidence type="ECO:0000259" key="1">
    <source>
        <dbReference type="PROSITE" id="PS50943"/>
    </source>
</evidence>
<dbReference type="EMBL" id="JAUOZS010000001">
    <property type="protein sequence ID" value="MDT8901880.1"/>
    <property type="molecule type" value="Genomic_DNA"/>
</dbReference>
<dbReference type="PROSITE" id="PS50943">
    <property type="entry name" value="HTH_CROC1"/>
    <property type="match status" value="1"/>
</dbReference>
<dbReference type="SUPFAM" id="SSF47413">
    <property type="entry name" value="lambda repressor-like DNA-binding domains"/>
    <property type="match status" value="1"/>
</dbReference>
<protein>
    <submittedName>
        <fullName evidence="2">Helix-turn-helix transcriptional regulator</fullName>
    </submittedName>
</protein>
<dbReference type="InterPro" id="IPR001387">
    <property type="entry name" value="Cro/C1-type_HTH"/>
</dbReference>
<dbReference type="Gene3D" id="1.10.260.40">
    <property type="entry name" value="lambda repressor-like DNA-binding domains"/>
    <property type="match status" value="1"/>
</dbReference>
<gene>
    <name evidence="2" type="ORF">Q4T40_11535</name>
</gene>
<comment type="caution">
    <text evidence="2">The sequence shown here is derived from an EMBL/GenBank/DDBJ whole genome shotgun (WGS) entry which is preliminary data.</text>
</comment>
<dbReference type="RefSeq" id="WP_413780377.1">
    <property type="nucleotide sequence ID" value="NZ_JAUOZS010000001.1"/>
</dbReference>
<evidence type="ECO:0000313" key="3">
    <source>
        <dbReference type="Proteomes" id="UP001254848"/>
    </source>
</evidence>
<dbReference type="CDD" id="cd00093">
    <property type="entry name" value="HTH_XRE"/>
    <property type="match status" value="1"/>
</dbReference>
<evidence type="ECO:0000313" key="2">
    <source>
        <dbReference type="EMBL" id="MDT8901880.1"/>
    </source>
</evidence>
<accession>A0ABU3NYJ9</accession>
<reference evidence="2 3" key="1">
    <citation type="submission" date="2023-07" db="EMBL/GenBank/DDBJ databases">
        <title>The novel representative of Negativicutes class, Anaeroselena agilis gen. nov. sp. nov.</title>
        <authorList>
            <person name="Prokofeva M.I."/>
            <person name="Elcheninov A.G."/>
            <person name="Klyukina A."/>
            <person name="Kublanov I.V."/>
            <person name="Frolov E.N."/>
            <person name="Podosokorskaya O.A."/>
        </authorList>
    </citation>
    <scope>NUCLEOTIDE SEQUENCE [LARGE SCALE GENOMIC DNA]</scope>
    <source>
        <strain evidence="2 3">4137-cl</strain>
    </source>
</reference>